<dbReference type="EMBL" id="KZ825502">
    <property type="protein sequence ID" value="PYI31485.1"/>
    <property type="molecule type" value="Genomic_DNA"/>
</dbReference>
<reference evidence="3 4" key="1">
    <citation type="submission" date="2018-02" db="EMBL/GenBank/DDBJ databases">
        <title>The genomes of Aspergillus section Nigri reveals drivers in fungal speciation.</title>
        <authorList>
            <consortium name="DOE Joint Genome Institute"/>
            <person name="Vesth T.C."/>
            <person name="Nybo J."/>
            <person name="Theobald S."/>
            <person name="Brandl J."/>
            <person name="Frisvad J.C."/>
            <person name="Nielsen K.F."/>
            <person name="Lyhne E.K."/>
            <person name="Kogle M.E."/>
            <person name="Kuo A."/>
            <person name="Riley R."/>
            <person name="Clum A."/>
            <person name="Nolan M."/>
            <person name="Lipzen A."/>
            <person name="Salamov A."/>
            <person name="Henrissat B."/>
            <person name="Wiebenga A."/>
            <person name="De vries R.P."/>
            <person name="Grigoriev I.V."/>
            <person name="Mortensen U.H."/>
            <person name="Andersen M.R."/>
            <person name="Baker S.E."/>
        </authorList>
    </citation>
    <scope>NUCLEOTIDE SEQUENCE [LARGE SCALE GENOMIC DNA]</scope>
    <source>
        <strain evidence="3 4">CBS 114.80</strain>
    </source>
</reference>
<gene>
    <name evidence="3" type="ORF">BP00DRAFT_456956</name>
</gene>
<feature type="domain" description="NB-ARC" evidence="2">
    <location>
        <begin position="288"/>
        <end position="426"/>
    </location>
</feature>
<dbReference type="Proteomes" id="UP000248817">
    <property type="component" value="Unassembled WGS sequence"/>
</dbReference>
<accession>A0A2V5I3W5</accession>
<dbReference type="PANTHER" id="PTHR35205:SF1">
    <property type="entry name" value="ZU5 DOMAIN-CONTAINING PROTEIN"/>
    <property type="match status" value="1"/>
</dbReference>
<organism evidence="3 4">
    <name type="scientific">Aspergillus indologenus CBS 114.80</name>
    <dbReference type="NCBI Taxonomy" id="1450541"/>
    <lineage>
        <taxon>Eukaryota</taxon>
        <taxon>Fungi</taxon>
        <taxon>Dikarya</taxon>
        <taxon>Ascomycota</taxon>
        <taxon>Pezizomycotina</taxon>
        <taxon>Eurotiomycetes</taxon>
        <taxon>Eurotiomycetidae</taxon>
        <taxon>Eurotiales</taxon>
        <taxon>Aspergillaceae</taxon>
        <taxon>Aspergillus</taxon>
        <taxon>Aspergillus subgen. Circumdati</taxon>
    </lineage>
</organism>
<dbReference type="InterPro" id="IPR027417">
    <property type="entry name" value="P-loop_NTPase"/>
</dbReference>
<dbReference type="InterPro" id="IPR002182">
    <property type="entry name" value="NB-ARC"/>
</dbReference>
<evidence type="ECO:0000259" key="2">
    <source>
        <dbReference type="Pfam" id="PF00931"/>
    </source>
</evidence>
<name>A0A2V5I3W5_9EURO</name>
<dbReference type="SUPFAM" id="SSF52540">
    <property type="entry name" value="P-loop containing nucleoside triphosphate hydrolases"/>
    <property type="match status" value="1"/>
</dbReference>
<evidence type="ECO:0000313" key="4">
    <source>
        <dbReference type="Proteomes" id="UP000248817"/>
    </source>
</evidence>
<dbReference type="Pfam" id="PF00931">
    <property type="entry name" value="NB-ARC"/>
    <property type="match status" value="1"/>
</dbReference>
<evidence type="ECO:0000313" key="3">
    <source>
        <dbReference type="EMBL" id="PYI31485.1"/>
    </source>
</evidence>
<dbReference type="GO" id="GO:0043531">
    <property type="term" value="F:ADP binding"/>
    <property type="evidence" value="ECO:0007669"/>
    <property type="project" value="InterPro"/>
</dbReference>
<sequence length="511" mass="57478">MLGDPALKDANREEWPTLVQKFLLLRPNQAPLGICSQQALCCLKAISDRFEEITFHSRLFHISCATVKTKSFFRLRSRMGTGYEGCVCDASVTVRKWTTADLDEEQKRCVFHYRSRYRRKLDMTAANEWEPRPKIADDDDAGRCGGKKKDISPSAEDSHVLSSLSFIRKLADPSAVETGEEVNIDRAAPVPSYTQVSCSHTAGQMRPDAANDARNEDYSNRNCDNGVPSETLVVSFGRPLPLQIRLPDRAPNFCGRQDILESLRAYFSHQAGTTPPRTTMLTKQTAAILTGMPGIRKTAIAREYVHHHGRHFSSIMWVQASHRQSIAQSFHEIAYALELLESHKKHSHLQIHARVTSWLQENKSDWLLNFDDADDLEVLRAYIPRCDHGNILVTSRSPDLDLFPSSSLLEFCVHPLSEEEVSELVHAITGLPREQVQDLGLVHLLGGNPLAVRMVGKALQNESQSRLSRLNDLEGGVMDSLSEFPGLMRLRKQYWLQSTSTTLLTACFNLD</sequence>
<feature type="compositionally biased region" description="Basic and acidic residues" evidence="1">
    <location>
        <begin position="147"/>
        <end position="156"/>
    </location>
</feature>
<keyword evidence="4" id="KW-1185">Reference proteome</keyword>
<protein>
    <recommendedName>
        <fullName evidence="2">NB-ARC domain-containing protein</fullName>
    </recommendedName>
</protein>
<dbReference type="Gene3D" id="3.40.50.300">
    <property type="entry name" value="P-loop containing nucleotide triphosphate hydrolases"/>
    <property type="match status" value="1"/>
</dbReference>
<dbReference type="PANTHER" id="PTHR35205">
    <property type="entry name" value="NB-ARC AND TPR DOMAIN PROTEIN"/>
    <property type="match status" value="1"/>
</dbReference>
<evidence type="ECO:0000256" key="1">
    <source>
        <dbReference type="SAM" id="MobiDB-lite"/>
    </source>
</evidence>
<proteinExistence type="predicted"/>
<feature type="compositionally biased region" description="Basic and acidic residues" evidence="1">
    <location>
        <begin position="209"/>
        <end position="219"/>
    </location>
</feature>
<feature type="region of interest" description="Disordered" evidence="1">
    <location>
        <begin position="132"/>
        <end position="156"/>
    </location>
</feature>
<feature type="region of interest" description="Disordered" evidence="1">
    <location>
        <begin position="198"/>
        <end position="224"/>
    </location>
</feature>
<dbReference type="AlphaFoldDB" id="A0A2V5I3W5"/>